<dbReference type="GO" id="GO:0016077">
    <property type="term" value="P:sno(s)RNA catabolic process"/>
    <property type="evidence" value="ECO:0007669"/>
    <property type="project" value="TreeGrafter"/>
</dbReference>
<evidence type="ECO:0000256" key="9">
    <source>
        <dbReference type="ARBA" id="ARBA00039871"/>
    </source>
</evidence>
<dbReference type="InterPro" id="IPR000086">
    <property type="entry name" value="NUDIX_hydrolase_dom"/>
</dbReference>
<evidence type="ECO:0000313" key="20">
    <source>
        <dbReference type="RefSeq" id="XP_032822376.1"/>
    </source>
</evidence>
<evidence type="ECO:0000256" key="6">
    <source>
        <dbReference type="ARBA" id="ARBA00023242"/>
    </source>
</evidence>
<evidence type="ECO:0000256" key="7">
    <source>
        <dbReference type="ARBA" id="ARBA00038173"/>
    </source>
</evidence>
<accession>A0AAJ7TSU4</accession>
<dbReference type="InterPro" id="IPR054754">
    <property type="entry name" value="NudT16"/>
</dbReference>
<gene>
    <name evidence="19 20" type="primary">LOC116949325</name>
</gene>
<dbReference type="GO" id="GO:0005730">
    <property type="term" value="C:nucleolus"/>
    <property type="evidence" value="ECO:0007669"/>
    <property type="project" value="UniProtKB-SubCell"/>
</dbReference>
<dbReference type="Pfam" id="PF22327">
    <property type="entry name" value="Nudt16-like"/>
    <property type="match status" value="1"/>
</dbReference>
<dbReference type="AlphaFoldDB" id="A0AAJ7TSU4"/>
<evidence type="ECO:0000256" key="3">
    <source>
        <dbReference type="ARBA" id="ARBA00004642"/>
    </source>
</evidence>
<evidence type="ECO:0000259" key="17">
    <source>
        <dbReference type="PROSITE" id="PS51462"/>
    </source>
</evidence>
<dbReference type="GO" id="GO:0009117">
    <property type="term" value="P:nucleotide metabolic process"/>
    <property type="evidence" value="ECO:0007669"/>
    <property type="project" value="UniProtKB-KW"/>
</dbReference>
<proteinExistence type="inferred from homology"/>
<comment type="catalytic activity">
    <reaction evidence="16">
        <text>dIDP + H2O = dIMP + phosphate + H(+)</text>
        <dbReference type="Rhea" id="RHEA:35211"/>
        <dbReference type="ChEBI" id="CHEBI:15377"/>
        <dbReference type="ChEBI" id="CHEBI:15378"/>
        <dbReference type="ChEBI" id="CHEBI:43474"/>
        <dbReference type="ChEBI" id="CHEBI:61194"/>
        <dbReference type="ChEBI" id="CHEBI:62286"/>
        <dbReference type="EC" id="3.6.1.64"/>
    </reaction>
    <physiologicalReaction direction="left-to-right" evidence="16">
        <dbReference type="Rhea" id="RHEA:35212"/>
    </physiologicalReaction>
</comment>
<dbReference type="GO" id="GO:0006402">
    <property type="term" value="P:mRNA catabolic process"/>
    <property type="evidence" value="ECO:0007669"/>
    <property type="project" value="TreeGrafter"/>
</dbReference>
<dbReference type="RefSeq" id="XP_032822376.1">
    <property type="nucleotide sequence ID" value="XM_032966485.1"/>
</dbReference>
<evidence type="ECO:0000313" key="18">
    <source>
        <dbReference type="Proteomes" id="UP001318040"/>
    </source>
</evidence>
<evidence type="ECO:0000256" key="5">
    <source>
        <dbReference type="ARBA" id="ARBA00023080"/>
    </source>
</evidence>
<evidence type="ECO:0000256" key="11">
    <source>
        <dbReference type="ARBA" id="ARBA00041656"/>
    </source>
</evidence>
<keyword evidence="6" id="KW-0539">Nucleus</keyword>
<sequence length="209" mass="23311">MVLRWVLGALSVAMAEKARYRRVERAHALGLRGFRHASHAMLYAPSDEMLFGRIPVRYAVLMQMRFDGTLGFPGGFLDPGEACLEDGLNRELQEEMGCNVRLTEADYLCSHVCQHPRPIVNHLYARKLTLAELQALEVSAVQARDHGGEVLGMVRVPLYTLRGGRGGLPTFLRNRFIGNARDQLLYALRKLGIMTPGELQAAEDASRAH</sequence>
<protein>
    <recommendedName>
        <fullName evidence="9">U8 snoRNA-decapping enzyme</fullName>
        <ecNumber evidence="8">3.6.1.64</ecNumber>
    </recommendedName>
    <alternativeName>
        <fullName evidence="12">IDP phosphatase</fullName>
    </alternativeName>
    <alternativeName>
        <fullName evidence="10">Inosine diphosphate phosphatase</fullName>
    </alternativeName>
    <alternativeName>
        <fullName evidence="11">Nucleoside diphosphate-linked moiety X motif 16</fullName>
    </alternativeName>
    <alternativeName>
        <fullName evidence="13">m7GpppN-mRNA hydrolase</fullName>
    </alternativeName>
</protein>
<dbReference type="RefSeq" id="XP_032822375.1">
    <property type="nucleotide sequence ID" value="XM_032966484.1"/>
</dbReference>
<dbReference type="InterPro" id="IPR015797">
    <property type="entry name" value="NUDIX_hydrolase-like_dom_sf"/>
</dbReference>
<dbReference type="Proteomes" id="UP001318040">
    <property type="component" value="Chromosome 36"/>
</dbReference>
<dbReference type="PANTHER" id="PTHR31699:SF1">
    <property type="entry name" value="U8 SNORNA-DECAPPING ENZYME"/>
    <property type="match status" value="1"/>
</dbReference>
<comment type="cofactor">
    <cofactor evidence="1">
        <name>Co(2+)</name>
        <dbReference type="ChEBI" id="CHEBI:48828"/>
    </cofactor>
</comment>
<evidence type="ECO:0000256" key="15">
    <source>
        <dbReference type="ARBA" id="ARBA00047875"/>
    </source>
</evidence>
<dbReference type="CDD" id="cd18869">
    <property type="entry name" value="NUDIX_U8_SnoRNA_DE_Nudt16"/>
    <property type="match status" value="1"/>
</dbReference>
<evidence type="ECO:0000256" key="2">
    <source>
        <dbReference type="ARBA" id="ARBA00004604"/>
    </source>
</evidence>
<keyword evidence="5" id="KW-0546">Nucleotide metabolism</keyword>
<dbReference type="GO" id="GO:1990003">
    <property type="term" value="F:IDP phosphatase activity"/>
    <property type="evidence" value="ECO:0007669"/>
    <property type="project" value="UniProtKB-EC"/>
</dbReference>
<evidence type="ECO:0000313" key="19">
    <source>
        <dbReference type="RefSeq" id="XP_032822375.1"/>
    </source>
</evidence>
<comment type="catalytic activity">
    <reaction evidence="15">
        <text>IDP + H2O = IMP + phosphate + H(+)</text>
        <dbReference type="Rhea" id="RHEA:35207"/>
        <dbReference type="ChEBI" id="CHEBI:15377"/>
        <dbReference type="ChEBI" id="CHEBI:15378"/>
        <dbReference type="ChEBI" id="CHEBI:43474"/>
        <dbReference type="ChEBI" id="CHEBI:58053"/>
        <dbReference type="ChEBI" id="CHEBI:58280"/>
        <dbReference type="EC" id="3.6.1.64"/>
    </reaction>
    <physiologicalReaction direction="left-to-right" evidence="15">
        <dbReference type="Rhea" id="RHEA:35208"/>
    </physiologicalReaction>
</comment>
<dbReference type="GO" id="GO:0030515">
    <property type="term" value="F:snoRNA binding"/>
    <property type="evidence" value="ECO:0007669"/>
    <property type="project" value="TreeGrafter"/>
</dbReference>
<dbReference type="PROSITE" id="PS51462">
    <property type="entry name" value="NUDIX"/>
    <property type="match status" value="1"/>
</dbReference>
<evidence type="ECO:0000256" key="16">
    <source>
        <dbReference type="ARBA" id="ARBA00048945"/>
    </source>
</evidence>
<dbReference type="SUPFAM" id="SSF55811">
    <property type="entry name" value="Nudix"/>
    <property type="match status" value="1"/>
</dbReference>
<evidence type="ECO:0000256" key="1">
    <source>
        <dbReference type="ARBA" id="ARBA00001941"/>
    </source>
</evidence>
<comment type="subcellular location">
    <subcellularLocation>
        <location evidence="2">Nucleus</location>
        <location evidence="2">Nucleolus</location>
    </subcellularLocation>
    <subcellularLocation>
        <location evidence="3">Nucleus</location>
        <location evidence="3">Nucleoplasm</location>
    </subcellularLocation>
</comment>
<dbReference type="EC" id="3.6.1.64" evidence="8"/>
<organism evidence="18 19">
    <name type="scientific">Petromyzon marinus</name>
    <name type="common">Sea lamprey</name>
    <dbReference type="NCBI Taxonomy" id="7757"/>
    <lineage>
        <taxon>Eukaryota</taxon>
        <taxon>Metazoa</taxon>
        <taxon>Chordata</taxon>
        <taxon>Craniata</taxon>
        <taxon>Vertebrata</taxon>
        <taxon>Cyclostomata</taxon>
        <taxon>Hyperoartia</taxon>
        <taxon>Petromyzontiformes</taxon>
        <taxon>Petromyzontidae</taxon>
        <taxon>Petromyzon</taxon>
    </lineage>
</organism>
<evidence type="ECO:0000256" key="4">
    <source>
        <dbReference type="ARBA" id="ARBA00022884"/>
    </source>
</evidence>
<evidence type="ECO:0000256" key="13">
    <source>
        <dbReference type="ARBA" id="ARBA00043162"/>
    </source>
</evidence>
<reference evidence="19 20" key="1">
    <citation type="submission" date="2025-04" db="UniProtKB">
        <authorList>
            <consortium name="RefSeq"/>
        </authorList>
    </citation>
    <scope>IDENTIFICATION</scope>
    <source>
        <tissue evidence="19 20">Sperm</tissue>
    </source>
</reference>
<evidence type="ECO:0000256" key="12">
    <source>
        <dbReference type="ARBA" id="ARBA00042015"/>
    </source>
</evidence>
<evidence type="ECO:0000256" key="8">
    <source>
        <dbReference type="ARBA" id="ARBA00038899"/>
    </source>
</evidence>
<feature type="domain" description="Nudix hydrolase" evidence="17">
    <location>
        <begin position="33"/>
        <end position="181"/>
    </location>
</feature>
<name>A0AAJ7TSU4_PETMA</name>
<dbReference type="FunFam" id="3.90.79.10:FF:000101">
    <property type="entry name" value="U8 snoRNA-decapping enzyme"/>
    <property type="match status" value="1"/>
</dbReference>
<keyword evidence="4" id="KW-0694">RNA-binding</keyword>
<keyword evidence="18" id="KW-1185">Reference proteome</keyword>
<evidence type="ECO:0000256" key="14">
    <source>
        <dbReference type="ARBA" id="ARBA00047661"/>
    </source>
</evidence>
<dbReference type="Gene3D" id="3.90.79.10">
    <property type="entry name" value="Nucleoside Triphosphate Pyrophosphohydrolase"/>
    <property type="match status" value="1"/>
</dbReference>
<dbReference type="GO" id="GO:1990174">
    <property type="term" value="F:phosphodiesterase decapping endonuclease activity"/>
    <property type="evidence" value="ECO:0007669"/>
    <property type="project" value="TreeGrafter"/>
</dbReference>
<comment type="catalytic activity">
    <reaction evidence="14">
        <text>a 5'-end (N(7)-methyl 5'-triphosphoguanosine)-ribonucleoside in mRNA + H2O = N(7)-methyl-GDP + a 5'-end phospho-ribonucleoside in mRNA + 2 H(+)</text>
        <dbReference type="Rhea" id="RHEA:67484"/>
        <dbReference type="Rhea" id="RHEA-COMP:15692"/>
        <dbReference type="Rhea" id="RHEA-COMP:17167"/>
        <dbReference type="ChEBI" id="CHEBI:15377"/>
        <dbReference type="ChEBI" id="CHEBI:15378"/>
        <dbReference type="ChEBI" id="CHEBI:63714"/>
        <dbReference type="ChEBI" id="CHEBI:138282"/>
        <dbReference type="ChEBI" id="CHEBI:156461"/>
        <dbReference type="EC" id="3.6.1.62"/>
    </reaction>
    <physiologicalReaction direction="left-to-right" evidence="14">
        <dbReference type="Rhea" id="RHEA:67485"/>
    </physiologicalReaction>
</comment>
<dbReference type="GO" id="GO:0140933">
    <property type="term" value="F:5'-(N(7)-methylguanosine 5'-triphospho)-[mRNA] hydrolase activity"/>
    <property type="evidence" value="ECO:0007669"/>
    <property type="project" value="UniProtKB-EC"/>
</dbReference>
<dbReference type="GO" id="GO:0005654">
    <property type="term" value="C:nucleoplasm"/>
    <property type="evidence" value="ECO:0007669"/>
    <property type="project" value="UniProtKB-SubCell"/>
</dbReference>
<comment type="similarity">
    <text evidence="7">Belongs to the Nudix hydrolase family. NUDT16 subfamily.</text>
</comment>
<evidence type="ECO:0000256" key="10">
    <source>
        <dbReference type="ARBA" id="ARBA00041450"/>
    </source>
</evidence>
<dbReference type="GeneID" id="142905248"/>
<dbReference type="PANTHER" id="PTHR31699">
    <property type="entry name" value="NUDIX T16 FAMILY MEMBER"/>
    <property type="match status" value="1"/>
</dbReference>